<protein>
    <submittedName>
        <fullName evidence="1">Uncharacterized protein</fullName>
    </submittedName>
</protein>
<sequence>MSETSVVQHHWKMLLKVFDCFYTISFTINNENLSPQKSEPKMLLRLLTYIVSLLNIFQIY</sequence>
<dbReference type="AlphaFoldDB" id="A0A0K2ULZ1"/>
<proteinExistence type="predicted"/>
<organism evidence="1">
    <name type="scientific">Lepeophtheirus salmonis</name>
    <name type="common">Salmon louse</name>
    <name type="synonym">Caligus salmonis</name>
    <dbReference type="NCBI Taxonomy" id="72036"/>
    <lineage>
        <taxon>Eukaryota</taxon>
        <taxon>Metazoa</taxon>
        <taxon>Ecdysozoa</taxon>
        <taxon>Arthropoda</taxon>
        <taxon>Crustacea</taxon>
        <taxon>Multicrustacea</taxon>
        <taxon>Hexanauplia</taxon>
        <taxon>Copepoda</taxon>
        <taxon>Siphonostomatoida</taxon>
        <taxon>Caligidae</taxon>
        <taxon>Lepeophtheirus</taxon>
    </lineage>
</organism>
<evidence type="ECO:0000313" key="1">
    <source>
        <dbReference type="EMBL" id="CDW38877.1"/>
    </source>
</evidence>
<accession>A0A0K2ULZ1</accession>
<dbReference type="EMBL" id="HACA01021516">
    <property type="protein sequence ID" value="CDW38877.1"/>
    <property type="molecule type" value="Transcribed_RNA"/>
</dbReference>
<name>A0A0K2ULZ1_LEPSM</name>
<reference evidence="1" key="1">
    <citation type="submission" date="2014-05" db="EMBL/GenBank/DDBJ databases">
        <authorList>
            <person name="Chronopoulou M."/>
        </authorList>
    </citation>
    <scope>NUCLEOTIDE SEQUENCE</scope>
    <source>
        <tissue evidence="1">Whole organism</tissue>
    </source>
</reference>